<dbReference type="EMBL" id="FONV01000006">
    <property type="protein sequence ID" value="SFF13307.1"/>
    <property type="molecule type" value="Genomic_DNA"/>
</dbReference>
<dbReference type="Proteomes" id="UP000199645">
    <property type="component" value="Unassembled WGS sequence"/>
</dbReference>
<evidence type="ECO:0000313" key="2">
    <source>
        <dbReference type="Proteomes" id="UP000199645"/>
    </source>
</evidence>
<evidence type="ECO:0000313" key="1">
    <source>
        <dbReference type="EMBL" id="SFF13307.1"/>
    </source>
</evidence>
<sequence>MTDFTEALMAPARRELLRMRASEDAWEELRHEGDAAARLRARVLWALQFDRRPEDRALVRCLAGQEARTGDLTEEVKLAGFLLAEFRQPEDVWLQWRIKRAGQDTWCGYDSEYLFAAGVERTVALVRAGDHPDRDEILRLAPESEQDLDDWWDETRSWFPADPADEELATWLERAELVGDPGLVRELLDRWAADRPRDRDTLDMLLHHLPGLGAFAEAAAAQRERQAFSRGPIEHAAGFRRLAELERRAGDHVAAGAALRDCAVALRAVPGWTGIGLGHSYVEELFLLAGVADPEVAGPAFAEGDRHARAMPGLAPSVSEAAVAAAERLGERSSAEHYRARLDG</sequence>
<proteinExistence type="predicted"/>
<organism evidence="1 2">
    <name type="scientific">Actinoplanes philippinensis</name>
    <dbReference type="NCBI Taxonomy" id="35752"/>
    <lineage>
        <taxon>Bacteria</taxon>
        <taxon>Bacillati</taxon>
        <taxon>Actinomycetota</taxon>
        <taxon>Actinomycetes</taxon>
        <taxon>Micromonosporales</taxon>
        <taxon>Micromonosporaceae</taxon>
        <taxon>Actinoplanes</taxon>
    </lineage>
</organism>
<keyword evidence="2" id="KW-1185">Reference proteome</keyword>
<dbReference type="OrthoDB" id="3365759at2"/>
<dbReference type="RefSeq" id="WP_093615268.1">
    <property type="nucleotide sequence ID" value="NZ_BOMT01000023.1"/>
</dbReference>
<reference evidence="1 2" key="1">
    <citation type="submission" date="2016-10" db="EMBL/GenBank/DDBJ databases">
        <authorList>
            <person name="de Groot N.N."/>
        </authorList>
    </citation>
    <scope>NUCLEOTIDE SEQUENCE [LARGE SCALE GENOMIC DNA]</scope>
    <source>
        <strain evidence="1 2">DSM 43019</strain>
    </source>
</reference>
<accession>A0A1I2G8P7</accession>
<dbReference type="AlphaFoldDB" id="A0A1I2G8P7"/>
<name>A0A1I2G8P7_9ACTN</name>
<gene>
    <name evidence="1" type="ORF">SAMN05421541_106280</name>
</gene>
<protein>
    <submittedName>
        <fullName evidence="1">Uncharacterized protein</fullName>
    </submittedName>
</protein>